<dbReference type="AlphaFoldDB" id="A0A0D2K4Y7"/>
<dbReference type="OrthoDB" id="2139957at2759"/>
<dbReference type="GO" id="GO:0016853">
    <property type="term" value="F:isomerase activity"/>
    <property type="evidence" value="ECO:0007669"/>
    <property type="project" value="UniProtKB-KW"/>
</dbReference>
<proteinExistence type="inferred from homology"/>
<gene>
    <name evidence="7" type="ORF">Z520_06314</name>
</gene>
<evidence type="ECO:0000256" key="6">
    <source>
        <dbReference type="ARBA" id="ARBA00023239"/>
    </source>
</evidence>
<dbReference type="SUPFAM" id="SSF52096">
    <property type="entry name" value="ClpP/crotonase"/>
    <property type="match status" value="1"/>
</dbReference>
<name>A0A0D2K4Y7_9EURO</name>
<dbReference type="GO" id="GO:0005777">
    <property type="term" value="C:peroxisome"/>
    <property type="evidence" value="ECO:0007669"/>
    <property type="project" value="UniProtKB-SubCell"/>
</dbReference>
<keyword evidence="6" id="KW-0456">Lyase</keyword>
<evidence type="ECO:0000256" key="2">
    <source>
        <dbReference type="ARBA" id="ARBA00004924"/>
    </source>
</evidence>
<evidence type="ECO:0000256" key="4">
    <source>
        <dbReference type="ARBA" id="ARBA00023140"/>
    </source>
</evidence>
<comment type="similarity">
    <text evidence="3">Belongs to the enoyl-CoA hydratase/isomerase family.</text>
</comment>
<accession>A0A0D2K4Y7</accession>
<dbReference type="GO" id="GO:0006635">
    <property type="term" value="P:fatty acid beta-oxidation"/>
    <property type="evidence" value="ECO:0007669"/>
    <property type="project" value="TreeGrafter"/>
</dbReference>
<dbReference type="Proteomes" id="UP000053411">
    <property type="component" value="Unassembled WGS sequence"/>
</dbReference>
<dbReference type="PANTHER" id="PTHR11941:SF158">
    <property type="entry name" value="ENOYL-COA HYDRATASE (AFU_ORTHOLOGUE AFUA_2G10650)"/>
    <property type="match status" value="1"/>
</dbReference>
<keyword evidence="8" id="KW-1185">Reference proteome</keyword>
<dbReference type="GO" id="GO:0016829">
    <property type="term" value="F:lyase activity"/>
    <property type="evidence" value="ECO:0007669"/>
    <property type="project" value="UniProtKB-KW"/>
</dbReference>
<keyword evidence="4" id="KW-0576">Peroxisome</keyword>
<comment type="pathway">
    <text evidence="2">Siderophore biosynthesis.</text>
</comment>
<keyword evidence="5" id="KW-0413">Isomerase</keyword>
<dbReference type="GO" id="GO:0005739">
    <property type="term" value="C:mitochondrion"/>
    <property type="evidence" value="ECO:0007669"/>
    <property type="project" value="TreeGrafter"/>
</dbReference>
<dbReference type="VEuPathDB" id="FungiDB:Z520_06314"/>
<protein>
    <recommendedName>
        <fullName evidence="9">Enoyl-CoA hydratase</fullName>
    </recommendedName>
</protein>
<organism evidence="7 8">
    <name type="scientific">Fonsecaea multimorphosa CBS 102226</name>
    <dbReference type="NCBI Taxonomy" id="1442371"/>
    <lineage>
        <taxon>Eukaryota</taxon>
        <taxon>Fungi</taxon>
        <taxon>Dikarya</taxon>
        <taxon>Ascomycota</taxon>
        <taxon>Pezizomycotina</taxon>
        <taxon>Eurotiomycetes</taxon>
        <taxon>Chaetothyriomycetidae</taxon>
        <taxon>Chaetothyriales</taxon>
        <taxon>Herpotrichiellaceae</taxon>
        <taxon>Fonsecaea</taxon>
    </lineage>
</organism>
<sequence>MSSYPSTLTTPPPATPKTILLFPSPAVLVVVLNNPRGLNCLSTSIHWALHSLLEWYDDEASLRCCVMTGMGRAFCAGADLKEWNESNARRAEGGQGQRVMPASGFGAVSRRSGKKPVIGAINGLAFGGGMEMVANMDLVVASKSALFALPEVKRGVVAIAGALPRIVRTLGRPRAMEMALTGRTVSAAEAREWGMVNAVTDDAPVDADILDRPVVKKALEYAKDICNNSPDSVIISRAGVIQGWEDGSAEHATQNIVEVYSKRLNEGENIREGVRAFVEKRAPRWVPSKL</sequence>
<evidence type="ECO:0000256" key="5">
    <source>
        <dbReference type="ARBA" id="ARBA00023235"/>
    </source>
</evidence>
<evidence type="ECO:0000256" key="1">
    <source>
        <dbReference type="ARBA" id="ARBA00004275"/>
    </source>
</evidence>
<dbReference type="FunFam" id="3.90.226.10:FF:000074">
    <property type="entry name" value="Enoyl-CoA hydratase (AFU_orthologue AFUA_2G10650)"/>
    <property type="match status" value="1"/>
</dbReference>
<dbReference type="InterPro" id="IPR001753">
    <property type="entry name" value="Enoyl-CoA_hydra/iso"/>
</dbReference>
<reference evidence="7 8" key="1">
    <citation type="submission" date="2015-01" db="EMBL/GenBank/DDBJ databases">
        <title>The Genome Sequence of Fonsecaea multimorphosa CBS 102226.</title>
        <authorList>
            <consortium name="The Broad Institute Genomics Platform"/>
            <person name="Cuomo C."/>
            <person name="de Hoog S."/>
            <person name="Gorbushina A."/>
            <person name="Stielow B."/>
            <person name="Teixiera M."/>
            <person name="Abouelleil A."/>
            <person name="Chapman S.B."/>
            <person name="Priest M."/>
            <person name="Young S.K."/>
            <person name="Wortman J."/>
            <person name="Nusbaum C."/>
            <person name="Birren B."/>
        </authorList>
    </citation>
    <scope>NUCLEOTIDE SEQUENCE [LARGE SCALE GENOMIC DNA]</scope>
    <source>
        <strain evidence="7 8">CBS 102226</strain>
    </source>
</reference>
<dbReference type="GeneID" id="27712060"/>
<dbReference type="Gene3D" id="3.90.226.10">
    <property type="entry name" value="2-enoyl-CoA Hydratase, Chain A, domain 1"/>
    <property type="match status" value="1"/>
</dbReference>
<dbReference type="InterPro" id="IPR029045">
    <property type="entry name" value="ClpP/crotonase-like_dom_sf"/>
</dbReference>
<evidence type="ECO:0008006" key="9">
    <source>
        <dbReference type="Google" id="ProtNLM"/>
    </source>
</evidence>
<evidence type="ECO:0000313" key="8">
    <source>
        <dbReference type="Proteomes" id="UP000053411"/>
    </source>
</evidence>
<evidence type="ECO:0000256" key="3">
    <source>
        <dbReference type="ARBA" id="ARBA00005254"/>
    </source>
</evidence>
<dbReference type="Pfam" id="PF00378">
    <property type="entry name" value="ECH_1"/>
    <property type="match status" value="1"/>
</dbReference>
<comment type="subcellular location">
    <subcellularLocation>
        <location evidence="1">Peroxisome</location>
    </subcellularLocation>
</comment>
<dbReference type="STRING" id="1442371.A0A0D2K4Y7"/>
<dbReference type="PANTHER" id="PTHR11941">
    <property type="entry name" value="ENOYL-COA HYDRATASE-RELATED"/>
    <property type="match status" value="1"/>
</dbReference>
<evidence type="ECO:0000313" key="7">
    <source>
        <dbReference type="EMBL" id="KIX98234.1"/>
    </source>
</evidence>
<dbReference type="CDD" id="cd06558">
    <property type="entry name" value="crotonase-like"/>
    <property type="match status" value="1"/>
</dbReference>
<dbReference type="RefSeq" id="XP_016632357.1">
    <property type="nucleotide sequence ID" value="XM_016776815.1"/>
</dbReference>
<dbReference type="EMBL" id="KN848072">
    <property type="protein sequence ID" value="KIX98234.1"/>
    <property type="molecule type" value="Genomic_DNA"/>
</dbReference>